<dbReference type="PANTHER" id="PTHR32322:SF2">
    <property type="entry name" value="EAMA DOMAIN-CONTAINING PROTEIN"/>
    <property type="match status" value="1"/>
</dbReference>
<evidence type="ECO:0000256" key="3">
    <source>
        <dbReference type="ARBA" id="ARBA00022692"/>
    </source>
</evidence>
<evidence type="ECO:0000313" key="8">
    <source>
        <dbReference type="EMBL" id="MTV50111.1"/>
    </source>
</evidence>
<evidence type="ECO:0000313" key="9">
    <source>
        <dbReference type="Proteomes" id="UP000430670"/>
    </source>
</evidence>
<dbReference type="Proteomes" id="UP000430670">
    <property type="component" value="Unassembled WGS sequence"/>
</dbReference>
<dbReference type="InterPro" id="IPR037185">
    <property type="entry name" value="EmrE-like"/>
</dbReference>
<comment type="subcellular location">
    <subcellularLocation>
        <location evidence="1">Membrane</location>
        <topology evidence="1">Multi-pass membrane protein</topology>
    </subcellularLocation>
</comment>
<sequence length="143" mass="15155">MYAFWLAFFGAICWGMAPVFGKVGLRGIPTIDGLAARTLITILLVGLWVLISGNIGRISDISTRSWYFLAMEAFLATFAGDLAYYAAIKRGDIGQTALVLAASPLITVFAGYYFLGETMSPLKFGGAALIVLGVVLVGFDSAG</sequence>
<evidence type="ECO:0000256" key="1">
    <source>
        <dbReference type="ARBA" id="ARBA00004141"/>
    </source>
</evidence>
<feature type="transmembrane region" description="Helical" evidence="6">
    <location>
        <begin position="93"/>
        <end position="115"/>
    </location>
</feature>
<dbReference type="InterPro" id="IPR050638">
    <property type="entry name" value="AA-Vitamin_Transporters"/>
</dbReference>
<organism evidence="8 9">
    <name type="scientific">Heliobacterium mobile</name>
    <name type="common">Heliobacillus mobilis</name>
    <dbReference type="NCBI Taxonomy" id="28064"/>
    <lineage>
        <taxon>Bacteria</taxon>
        <taxon>Bacillati</taxon>
        <taxon>Bacillota</taxon>
        <taxon>Clostridia</taxon>
        <taxon>Eubacteriales</taxon>
        <taxon>Heliobacteriaceae</taxon>
        <taxon>Heliobacterium</taxon>
    </lineage>
</organism>
<dbReference type="OrthoDB" id="9806718at2"/>
<reference evidence="8 9" key="1">
    <citation type="submission" date="2019-11" db="EMBL/GenBank/DDBJ databases">
        <title>Whole-genome sequence of a the green, strictly anaerobic photosynthetic bacterium Heliobacillus mobilis DSM 6151.</title>
        <authorList>
            <person name="Kyndt J.A."/>
            <person name="Meyer T.E."/>
        </authorList>
    </citation>
    <scope>NUCLEOTIDE SEQUENCE [LARGE SCALE GENOMIC DNA]</scope>
    <source>
        <strain evidence="8 9">DSM 6151</strain>
    </source>
</reference>
<gene>
    <name evidence="8" type="ORF">GJ688_14130</name>
</gene>
<protein>
    <submittedName>
        <fullName evidence="8">EamA family transporter</fullName>
    </submittedName>
</protein>
<evidence type="ECO:0000256" key="2">
    <source>
        <dbReference type="ARBA" id="ARBA00007362"/>
    </source>
</evidence>
<proteinExistence type="inferred from homology"/>
<accession>A0A6I3SMA4</accession>
<feature type="transmembrane region" description="Helical" evidence="6">
    <location>
        <begin position="122"/>
        <end position="139"/>
    </location>
</feature>
<keyword evidence="5 6" id="KW-0472">Membrane</keyword>
<evidence type="ECO:0000259" key="7">
    <source>
        <dbReference type="Pfam" id="PF00892"/>
    </source>
</evidence>
<evidence type="ECO:0000256" key="4">
    <source>
        <dbReference type="ARBA" id="ARBA00022989"/>
    </source>
</evidence>
<dbReference type="EMBL" id="WNKU01000019">
    <property type="protein sequence ID" value="MTV50111.1"/>
    <property type="molecule type" value="Genomic_DNA"/>
</dbReference>
<evidence type="ECO:0000256" key="6">
    <source>
        <dbReference type="SAM" id="Phobius"/>
    </source>
</evidence>
<feature type="transmembrane region" description="Helical" evidence="6">
    <location>
        <begin position="37"/>
        <end position="55"/>
    </location>
</feature>
<feature type="transmembrane region" description="Helical" evidence="6">
    <location>
        <begin position="67"/>
        <end position="87"/>
    </location>
</feature>
<feature type="domain" description="EamA" evidence="7">
    <location>
        <begin position="3"/>
        <end position="138"/>
    </location>
</feature>
<dbReference type="GO" id="GO:0016020">
    <property type="term" value="C:membrane"/>
    <property type="evidence" value="ECO:0007669"/>
    <property type="project" value="UniProtKB-SubCell"/>
</dbReference>
<dbReference type="SUPFAM" id="SSF103481">
    <property type="entry name" value="Multidrug resistance efflux transporter EmrE"/>
    <property type="match status" value="1"/>
</dbReference>
<dbReference type="InterPro" id="IPR000620">
    <property type="entry name" value="EamA_dom"/>
</dbReference>
<dbReference type="Pfam" id="PF00892">
    <property type="entry name" value="EamA"/>
    <property type="match status" value="1"/>
</dbReference>
<keyword evidence="3 6" id="KW-0812">Transmembrane</keyword>
<keyword evidence="4 6" id="KW-1133">Transmembrane helix</keyword>
<dbReference type="Gene3D" id="1.10.3730.20">
    <property type="match status" value="1"/>
</dbReference>
<comment type="similarity">
    <text evidence="2">Belongs to the EamA transporter family.</text>
</comment>
<dbReference type="RefSeq" id="WP_155477203.1">
    <property type="nucleotide sequence ID" value="NZ_WNKU01000019.1"/>
</dbReference>
<evidence type="ECO:0000256" key="5">
    <source>
        <dbReference type="ARBA" id="ARBA00023136"/>
    </source>
</evidence>
<dbReference type="AlphaFoldDB" id="A0A6I3SMA4"/>
<dbReference type="PANTHER" id="PTHR32322">
    <property type="entry name" value="INNER MEMBRANE TRANSPORTER"/>
    <property type="match status" value="1"/>
</dbReference>
<comment type="caution">
    <text evidence="8">The sequence shown here is derived from an EMBL/GenBank/DDBJ whole genome shotgun (WGS) entry which is preliminary data.</text>
</comment>
<name>A0A6I3SMA4_HELMO</name>
<keyword evidence="9" id="KW-1185">Reference proteome</keyword>